<name>A0A1V9YCM1_ACHHY</name>
<keyword evidence="2" id="KW-1185">Reference proteome</keyword>
<protein>
    <recommendedName>
        <fullName evidence="3">EF-hand domain-containing protein</fullName>
    </recommendedName>
</protein>
<sequence>MARHVSLDENIQLHRVFRTLTVEIPEKRLTRKLLAIDAKIAEFRHGSAASRMSDVSEACAAEIQRLEGKWASIHAERQRLRDVTLQDDVLFARSIDKTALFDVYERLGYPKTLSEIEDVIWEVNDGLNGTIAWDEYSRSFERCKADKTCLEPSDLFHLTCFLMYDRDCTGKVSMDDAMHILFLKHGNNMEDEMEALFGKSNSDDYVATLSFQKYAEAVNKRRNDIIDNSGLSTRLPGKKTKAK</sequence>
<accession>A0A1V9YCM1</accession>
<dbReference type="SUPFAM" id="SSF47473">
    <property type="entry name" value="EF-hand"/>
    <property type="match status" value="1"/>
</dbReference>
<dbReference type="InterPro" id="IPR011992">
    <property type="entry name" value="EF-hand-dom_pair"/>
</dbReference>
<dbReference type="Proteomes" id="UP000243579">
    <property type="component" value="Unassembled WGS sequence"/>
</dbReference>
<proteinExistence type="predicted"/>
<reference evidence="1 2" key="1">
    <citation type="journal article" date="2014" name="Genome Biol. Evol.">
        <title>The secreted proteins of Achlya hypogyna and Thraustotheca clavata identify the ancestral oomycete secretome and reveal gene acquisitions by horizontal gene transfer.</title>
        <authorList>
            <person name="Misner I."/>
            <person name="Blouin N."/>
            <person name="Leonard G."/>
            <person name="Richards T.A."/>
            <person name="Lane C.E."/>
        </authorList>
    </citation>
    <scope>NUCLEOTIDE SEQUENCE [LARGE SCALE GENOMIC DNA]</scope>
    <source>
        <strain evidence="1 2">ATCC 48635</strain>
    </source>
</reference>
<dbReference type="AlphaFoldDB" id="A0A1V9YCM1"/>
<evidence type="ECO:0000313" key="2">
    <source>
        <dbReference type="Proteomes" id="UP000243579"/>
    </source>
</evidence>
<dbReference type="OrthoDB" id="26525at2759"/>
<dbReference type="Gene3D" id="1.10.238.10">
    <property type="entry name" value="EF-hand"/>
    <property type="match status" value="1"/>
</dbReference>
<evidence type="ECO:0008006" key="3">
    <source>
        <dbReference type="Google" id="ProtNLM"/>
    </source>
</evidence>
<organism evidence="1 2">
    <name type="scientific">Achlya hypogyna</name>
    <name type="common">Oomycete</name>
    <name type="synonym">Protoachlya hypogyna</name>
    <dbReference type="NCBI Taxonomy" id="1202772"/>
    <lineage>
        <taxon>Eukaryota</taxon>
        <taxon>Sar</taxon>
        <taxon>Stramenopiles</taxon>
        <taxon>Oomycota</taxon>
        <taxon>Saprolegniomycetes</taxon>
        <taxon>Saprolegniales</taxon>
        <taxon>Achlyaceae</taxon>
        <taxon>Achlya</taxon>
    </lineage>
</organism>
<dbReference type="EMBL" id="JNBR01002138">
    <property type="protein sequence ID" value="OQR83503.1"/>
    <property type="molecule type" value="Genomic_DNA"/>
</dbReference>
<comment type="caution">
    <text evidence="1">The sequence shown here is derived from an EMBL/GenBank/DDBJ whole genome shotgun (WGS) entry which is preliminary data.</text>
</comment>
<gene>
    <name evidence="1" type="ORF">ACHHYP_14603</name>
</gene>
<evidence type="ECO:0000313" key="1">
    <source>
        <dbReference type="EMBL" id="OQR83503.1"/>
    </source>
</evidence>